<comment type="caution">
    <text evidence="6">The sequence shown here is derived from an EMBL/GenBank/DDBJ whole genome shotgun (WGS) entry which is preliminary data.</text>
</comment>
<dbReference type="InterPro" id="IPR036397">
    <property type="entry name" value="RNaseH_sf"/>
</dbReference>
<dbReference type="Pfam" id="PF25597">
    <property type="entry name" value="SH3_retrovirus"/>
    <property type="match status" value="1"/>
</dbReference>
<name>A0A438FZ39_VITVI</name>
<dbReference type="SUPFAM" id="SSF57756">
    <property type="entry name" value="Retrovirus zinc finger-like domains"/>
    <property type="match status" value="1"/>
</dbReference>
<protein>
    <submittedName>
        <fullName evidence="6">Retrovirus-related Pol polyprotein from transposon TNT 1-94</fullName>
    </submittedName>
</protein>
<accession>A0A438FZ39</accession>
<dbReference type="InterPro" id="IPR012337">
    <property type="entry name" value="RNaseH-like_sf"/>
</dbReference>
<dbReference type="PANTHER" id="PTHR47592">
    <property type="entry name" value="PBF68 PROTEIN"/>
    <property type="match status" value="1"/>
</dbReference>
<dbReference type="InterPro" id="IPR036875">
    <property type="entry name" value="Znf_CCHC_sf"/>
</dbReference>
<feature type="domain" description="CCHC-type" evidence="4">
    <location>
        <begin position="186"/>
        <end position="201"/>
    </location>
</feature>
<keyword evidence="1" id="KW-0645">Protease</keyword>
<dbReference type="SUPFAM" id="SSF56672">
    <property type="entry name" value="DNA/RNA polymerases"/>
    <property type="match status" value="1"/>
</dbReference>
<evidence type="ECO:0000259" key="4">
    <source>
        <dbReference type="PROSITE" id="PS50158"/>
    </source>
</evidence>
<dbReference type="Pfam" id="PF00098">
    <property type="entry name" value="zf-CCHC"/>
    <property type="match status" value="1"/>
</dbReference>
<feature type="compositionally biased region" description="Basic and acidic residues" evidence="3">
    <location>
        <begin position="566"/>
        <end position="576"/>
    </location>
</feature>
<dbReference type="SMART" id="SM00343">
    <property type="entry name" value="ZnF_C2HC"/>
    <property type="match status" value="1"/>
</dbReference>
<dbReference type="PROSITE" id="PS50158">
    <property type="entry name" value="ZF_CCHC"/>
    <property type="match status" value="1"/>
</dbReference>
<dbReference type="PROSITE" id="PS50994">
    <property type="entry name" value="INTEGRASE"/>
    <property type="match status" value="1"/>
</dbReference>
<organism evidence="6 7">
    <name type="scientific">Vitis vinifera</name>
    <name type="common">Grape</name>
    <dbReference type="NCBI Taxonomy" id="29760"/>
    <lineage>
        <taxon>Eukaryota</taxon>
        <taxon>Viridiplantae</taxon>
        <taxon>Streptophyta</taxon>
        <taxon>Embryophyta</taxon>
        <taxon>Tracheophyta</taxon>
        <taxon>Spermatophyta</taxon>
        <taxon>Magnoliopsida</taxon>
        <taxon>eudicotyledons</taxon>
        <taxon>Gunneridae</taxon>
        <taxon>Pentapetalae</taxon>
        <taxon>rosids</taxon>
        <taxon>Vitales</taxon>
        <taxon>Vitaceae</taxon>
        <taxon>Viteae</taxon>
        <taxon>Vitis</taxon>
    </lineage>
</organism>
<keyword evidence="1" id="KW-0378">Hydrolase</keyword>
<dbReference type="CDD" id="cd09272">
    <property type="entry name" value="RNase_HI_RT_Ty1"/>
    <property type="match status" value="1"/>
</dbReference>
<dbReference type="InterPro" id="IPR057670">
    <property type="entry name" value="SH3_retrovirus"/>
</dbReference>
<dbReference type="SUPFAM" id="SSF53098">
    <property type="entry name" value="Ribonuclease H-like"/>
    <property type="match status" value="1"/>
</dbReference>
<feature type="domain" description="Integrase catalytic" evidence="5">
    <location>
        <begin position="356"/>
        <end position="486"/>
    </location>
</feature>
<dbReference type="InterPro" id="IPR043502">
    <property type="entry name" value="DNA/RNA_pol_sf"/>
</dbReference>
<dbReference type="InterPro" id="IPR001878">
    <property type="entry name" value="Znf_CCHC"/>
</dbReference>
<dbReference type="InterPro" id="IPR013103">
    <property type="entry name" value="RVT_2"/>
</dbReference>
<evidence type="ECO:0000256" key="2">
    <source>
        <dbReference type="PROSITE-ProRule" id="PRU00047"/>
    </source>
</evidence>
<dbReference type="Proteomes" id="UP000288805">
    <property type="component" value="Unassembled WGS sequence"/>
</dbReference>
<keyword evidence="2" id="KW-0479">Metal-binding</keyword>
<dbReference type="InterPro" id="IPR054722">
    <property type="entry name" value="PolX-like_BBD"/>
</dbReference>
<dbReference type="AlphaFoldDB" id="A0A438FZ39"/>
<dbReference type="InterPro" id="IPR001584">
    <property type="entry name" value="Integrase_cat-core"/>
</dbReference>
<feature type="region of interest" description="Disordered" evidence="3">
    <location>
        <begin position="566"/>
        <end position="592"/>
    </location>
</feature>
<dbReference type="Pfam" id="PF14223">
    <property type="entry name" value="Retrotran_gag_2"/>
    <property type="match status" value="1"/>
</dbReference>
<dbReference type="GO" id="GO:0008270">
    <property type="term" value="F:zinc ion binding"/>
    <property type="evidence" value="ECO:0007669"/>
    <property type="project" value="UniProtKB-KW"/>
</dbReference>
<gene>
    <name evidence="6" type="primary">POLX_405</name>
    <name evidence="6" type="ORF">CK203_062602</name>
</gene>
<evidence type="ECO:0000256" key="1">
    <source>
        <dbReference type="ARBA" id="ARBA00022750"/>
    </source>
</evidence>
<sequence>MTTESDNVVVTELAPVATPTVPQVPAMPTAVPISVSPGEKPEKFSGLNFKRWQQKMLFYLTTLNLARFLTEDAPKLKEDEHDIQVISAIDAWKHSDFLCRNYVMNGLADSLYNVYSDKKTAKELWESLDRKYKTEDAGAKKFVVGRFLDYKMVDSKTVAKTNNNKGKGSKLGPKGGISKKPKFQGKCFNCGKQGHKSVDCRLPKKNKPKEANVIDDITKNVSDIDLTAVVSEVNLVGSNPKEWWIDTGATRHVCSDKKMFSTFEPIENGEKVFMGNSATSEIKGQGKVILKMTSGKELTLTNVLYVPEIRKNLVSGSLLNNHGFRLVFESNKFVLSKSGMYVGKGYMSDGMWKLNVMTIIKSNMNKASTSTYMLESSNLWHVENQLNKKIKVLRSDRGGEYESPFVDIFAQHGIIHETTTPYSPQSNGVAERKNRTLKEMMNAMLISSSLPQNMWGEAILTANYLLNKVPKKKAEKTPYELWKGRKPSYTYLRMWGCLAKVAVPPPKKVKIGPKTIDCIFIGYAHNSNAYRFLVYESNIPDIHKNTIMESKNASFFEDVFPCKSKEEPSSSKRMLESQDQNEEVEVEPRHSKRVRTEKSFGPDFLTFMLEGEPQTFKEVVNSTEGLMWKEAIKSEIDSILQNHTWELVDLPPGCKPLSSKWIFKRKMKVDGSIDKYKARLVIKGYRQIEGLDYFDTYSPVTRINSIRMVLAIAALRNLEIHQMDVKTAFLNGDLDEEIYMEQPEDDMIIVGSDDKMITSTKNMLNSRFDMKDMGLADVILGIKIKRTSDELILSQSHYVDKILGKFDKDNSGVARTPVDVTLHLSKNKGESVSQVEYSRVIGSLMYLMSCTRPDIAYAVSKLSRYMSNPGAKHWQGIIRVLKYLRFTRDYGLHYTRYPAVLEGYSDANWISNVKDSKSHSGYVFTLGGAAVSWKSSKQTVIARSTMESEFIALDKCGEEAKWLRHFLEDIPRWSKPVPPICIHCDSQSAIGRA</sequence>
<dbReference type="EMBL" id="QGNW01000691">
    <property type="protein sequence ID" value="RVW65227.1"/>
    <property type="molecule type" value="Genomic_DNA"/>
</dbReference>
<evidence type="ECO:0000313" key="7">
    <source>
        <dbReference type="Proteomes" id="UP000288805"/>
    </source>
</evidence>
<dbReference type="Pfam" id="PF22936">
    <property type="entry name" value="Pol_BBD"/>
    <property type="match status" value="1"/>
</dbReference>
<dbReference type="GO" id="GO:0004190">
    <property type="term" value="F:aspartic-type endopeptidase activity"/>
    <property type="evidence" value="ECO:0007669"/>
    <property type="project" value="UniProtKB-KW"/>
</dbReference>
<evidence type="ECO:0000256" key="3">
    <source>
        <dbReference type="SAM" id="MobiDB-lite"/>
    </source>
</evidence>
<keyword evidence="2" id="KW-0862">Zinc</keyword>
<dbReference type="Pfam" id="PF07727">
    <property type="entry name" value="RVT_2"/>
    <property type="match status" value="2"/>
</dbReference>
<dbReference type="PANTHER" id="PTHR47592:SF27">
    <property type="entry name" value="OS08G0421700 PROTEIN"/>
    <property type="match status" value="1"/>
</dbReference>
<dbReference type="GO" id="GO:0015074">
    <property type="term" value="P:DNA integration"/>
    <property type="evidence" value="ECO:0007669"/>
    <property type="project" value="InterPro"/>
</dbReference>
<dbReference type="GO" id="GO:0003676">
    <property type="term" value="F:nucleic acid binding"/>
    <property type="evidence" value="ECO:0007669"/>
    <property type="project" value="InterPro"/>
</dbReference>
<dbReference type="Gene3D" id="3.30.420.10">
    <property type="entry name" value="Ribonuclease H-like superfamily/Ribonuclease H"/>
    <property type="match status" value="1"/>
</dbReference>
<keyword evidence="1" id="KW-0064">Aspartyl protease</keyword>
<keyword evidence="2" id="KW-0863">Zinc-finger</keyword>
<evidence type="ECO:0000259" key="5">
    <source>
        <dbReference type="PROSITE" id="PS50994"/>
    </source>
</evidence>
<proteinExistence type="predicted"/>
<reference evidence="6 7" key="1">
    <citation type="journal article" date="2018" name="PLoS Genet.">
        <title>Population sequencing reveals clonal diversity and ancestral inbreeding in the grapevine cultivar Chardonnay.</title>
        <authorList>
            <person name="Roach M.J."/>
            <person name="Johnson D.L."/>
            <person name="Bohlmann J."/>
            <person name="van Vuuren H.J."/>
            <person name="Jones S.J."/>
            <person name="Pretorius I.S."/>
            <person name="Schmidt S.A."/>
            <person name="Borneman A.R."/>
        </authorList>
    </citation>
    <scope>NUCLEOTIDE SEQUENCE [LARGE SCALE GENOMIC DNA]</scope>
    <source>
        <strain evidence="7">cv. Chardonnay</strain>
        <tissue evidence="6">Leaf</tissue>
    </source>
</reference>
<evidence type="ECO:0000313" key="6">
    <source>
        <dbReference type="EMBL" id="RVW65227.1"/>
    </source>
</evidence>